<evidence type="ECO:0000259" key="9">
    <source>
        <dbReference type="Pfam" id="PF01578"/>
    </source>
</evidence>
<dbReference type="STRING" id="360412.LARV_01774"/>
<evidence type="ECO:0000256" key="5">
    <source>
        <dbReference type="ARBA" id="ARBA00022748"/>
    </source>
</evidence>
<feature type="transmembrane region" description="Helical" evidence="8">
    <location>
        <begin position="191"/>
        <end position="211"/>
    </location>
</feature>
<keyword evidence="11" id="KW-1185">Reference proteome</keyword>
<feature type="transmembrane region" description="Helical" evidence="8">
    <location>
        <begin position="143"/>
        <end position="163"/>
    </location>
</feature>
<keyword evidence="7 8" id="KW-0472">Membrane</keyword>
<feature type="domain" description="Cytochrome c assembly protein" evidence="9">
    <location>
        <begin position="16"/>
        <end position="170"/>
    </location>
</feature>
<protein>
    <recommendedName>
        <fullName evidence="3">Heme exporter protein C</fullName>
    </recommendedName>
</protein>
<name>A0A0S7B9M7_9CHLR</name>
<dbReference type="PANTHER" id="PTHR30071:SF1">
    <property type="entry name" value="CYTOCHROME B_B6 PROTEIN-RELATED"/>
    <property type="match status" value="1"/>
</dbReference>
<evidence type="ECO:0000256" key="2">
    <source>
        <dbReference type="ARBA" id="ARBA00005840"/>
    </source>
</evidence>
<dbReference type="PRINTS" id="PR01386">
    <property type="entry name" value="CCMCBIOGNSIS"/>
</dbReference>
<dbReference type="PANTHER" id="PTHR30071">
    <property type="entry name" value="HEME EXPORTER PROTEIN C"/>
    <property type="match status" value="1"/>
</dbReference>
<feature type="transmembrane region" description="Helical" evidence="8">
    <location>
        <begin position="113"/>
        <end position="131"/>
    </location>
</feature>
<dbReference type="GO" id="GO:0005886">
    <property type="term" value="C:plasma membrane"/>
    <property type="evidence" value="ECO:0007669"/>
    <property type="project" value="TreeGrafter"/>
</dbReference>
<evidence type="ECO:0000256" key="7">
    <source>
        <dbReference type="ARBA" id="ARBA00023136"/>
    </source>
</evidence>
<comment type="subcellular location">
    <subcellularLocation>
        <location evidence="1">Membrane</location>
        <topology evidence="1">Multi-pass membrane protein</topology>
    </subcellularLocation>
</comment>
<proteinExistence type="inferred from homology"/>
<dbReference type="InterPro" id="IPR002541">
    <property type="entry name" value="Cyt_c_assembly"/>
</dbReference>
<evidence type="ECO:0000256" key="8">
    <source>
        <dbReference type="SAM" id="Phobius"/>
    </source>
</evidence>
<comment type="similarity">
    <text evidence="2">Belongs to the CcmC/CycZ/HelC family.</text>
</comment>
<dbReference type="OrthoDB" id="9814290at2"/>
<keyword evidence="6 8" id="KW-1133">Transmembrane helix</keyword>
<evidence type="ECO:0000313" key="11">
    <source>
        <dbReference type="Proteomes" id="UP000055060"/>
    </source>
</evidence>
<feature type="transmembrane region" description="Helical" evidence="8">
    <location>
        <begin position="12"/>
        <end position="31"/>
    </location>
</feature>
<dbReference type="InterPro" id="IPR045062">
    <property type="entry name" value="Cyt_c_biogenesis_CcsA/CcmC"/>
</dbReference>
<feature type="transmembrane region" description="Helical" evidence="8">
    <location>
        <begin position="81"/>
        <end position="101"/>
    </location>
</feature>
<organism evidence="10">
    <name type="scientific">Longilinea arvoryzae</name>
    <dbReference type="NCBI Taxonomy" id="360412"/>
    <lineage>
        <taxon>Bacteria</taxon>
        <taxon>Bacillati</taxon>
        <taxon>Chloroflexota</taxon>
        <taxon>Anaerolineae</taxon>
        <taxon>Anaerolineales</taxon>
        <taxon>Anaerolineaceae</taxon>
        <taxon>Longilinea</taxon>
    </lineage>
</organism>
<dbReference type="GO" id="GO:0015232">
    <property type="term" value="F:heme transmembrane transporter activity"/>
    <property type="evidence" value="ECO:0007669"/>
    <property type="project" value="InterPro"/>
</dbReference>
<dbReference type="GO" id="GO:0017004">
    <property type="term" value="P:cytochrome complex assembly"/>
    <property type="evidence" value="ECO:0007669"/>
    <property type="project" value="UniProtKB-KW"/>
</dbReference>
<evidence type="ECO:0000256" key="3">
    <source>
        <dbReference type="ARBA" id="ARBA00016463"/>
    </source>
</evidence>
<dbReference type="EMBL" id="DF967972">
    <property type="protein sequence ID" value="GAP14014.1"/>
    <property type="molecule type" value="Genomic_DNA"/>
</dbReference>
<evidence type="ECO:0000256" key="4">
    <source>
        <dbReference type="ARBA" id="ARBA00022692"/>
    </source>
</evidence>
<keyword evidence="4 8" id="KW-0812">Transmembrane</keyword>
<dbReference type="Pfam" id="PF01578">
    <property type="entry name" value="Cytochrom_C_asm"/>
    <property type="match status" value="1"/>
</dbReference>
<feature type="transmembrane region" description="Helical" evidence="8">
    <location>
        <begin position="43"/>
        <end position="69"/>
    </location>
</feature>
<gene>
    <name evidence="10" type="ORF">LARV_01774</name>
</gene>
<reference evidence="10" key="1">
    <citation type="submission" date="2015-07" db="EMBL/GenBank/DDBJ databases">
        <title>Draft Genome Sequences of Anaerolinea thermolimosa IMO-1, Bellilinea caldifistulae GOMI-1, Leptolinea tardivitalis YMTK-2, Levilinea saccharolytica KIBI-1,Longilinea arvoryzae KOME-1, Previously Described as Members of the Anaerolineaceae (Chloroflexi).</title>
        <authorList>
            <person name="Sekiguchi Y."/>
            <person name="Ohashi A."/>
            <person name="Matsuura N."/>
            <person name="Tourlousse M.D."/>
        </authorList>
    </citation>
    <scope>NUCLEOTIDE SEQUENCE [LARGE SCALE GENOMIC DNA]</scope>
    <source>
        <strain evidence="10">KOME-1</strain>
    </source>
</reference>
<dbReference type="RefSeq" id="WP_075073305.1">
    <property type="nucleotide sequence ID" value="NZ_DF967972.1"/>
</dbReference>
<accession>A0A0S7B9M7</accession>
<evidence type="ECO:0000256" key="6">
    <source>
        <dbReference type="ARBA" id="ARBA00022989"/>
    </source>
</evidence>
<dbReference type="Proteomes" id="UP000055060">
    <property type="component" value="Unassembled WGS sequence"/>
</dbReference>
<sequence>MTAQPKSLRVLNGVTALLLAAATLMVFLYAPTEAVMGLVQKVFYFHVASGWTGMLGFLVAFVAGIAYLITHKRSWDIVGMAGVEIGLVFMLICIITGSIWARPIWNTWWTWDPRLTTATIMELVYAAYLMLRQGVEDPDRRARFGAVYAIIGFLSVPLTFFSIRIFRTIHPVVIGGSDPSATGSFDMTARMLQTFMFSLLTFSVLFANALWHRIRLGKFADQVDQMKMKWMD</sequence>
<dbReference type="GO" id="GO:0020037">
    <property type="term" value="F:heme binding"/>
    <property type="evidence" value="ECO:0007669"/>
    <property type="project" value="InterPro"/>
</dbReference>
<evidence type="ECO:0000313" key="10">
    <source>
        <dbReference type="EMBL" id="GAP14014.1"/>
    </source>
</evidence>
<dbReference type="InterPro" id="IPR003557">
    <property type="entry name" value="Cyt_c_biogenesis_CcmC"/>
</dbReference>
<evidence type="ECO:0000256" key="1">
    <source>
        <dbReference type="ARBA" id="ARBA00004141"/>
    </source>
</evidence>
<keyword evidence="5" id="KW-0201">Cytochrome c-type biogenesis</keyword>
<dbReference type="AlphaFoldDB" id="A0A0S7B9M7"/>